<feature type="compositionally biased region" description="Low complexity" evidence="1">
    <location>
        <begin position="335"/>
        <end position="349"/>
    </location>
</feature>
<feature type="region of interest" description="Disordered" evidence="1">
    <location>
        <begin position="329"/>
        <end position="349"/>
    </location>
</feature>
<keyword evidence="3" id="KW-1185">Reference proteome</keyword>
<gene>
    <name evidence="2" type="ORF">GQ55_1G059000</name>
</gene>
<sequence length="349" mass="37686">MRRKGCYVRATPARLALRANWTIGATLVKQPATAARLVIITSGAASRTGAGRGVFVIPPPPRNLLQRPVQNARSGPPVSATVRRASSPTLAGMALWPVRRSTRLWRMSAVYSGWPWMPSACSPTANASTRVFSEKASTVAPGGSSHTSSWWTSTREALEGSSSRSPRNAKPFRSRAKVTFFTPTSHPFRALPTLPPSARHRTWWPKQTPRTCFSMAWSARMSSQRRRTQGSSPYESCGLPLTTKPSYDARSSGAGNSPAITRKQSHLSAPSSPASPPPNAATKTLRYPPYTFLAYSESHSASSSAYRLPTAAGFVAATAIVVCRVQTEHRSYAQRRGSSRPATRSASSS</sequence>
<name>A0A2T7F2Q4_9POAL</name>
<reference evidence="2 3" key="1">
    <citation type="submission" date="2018-04" db="EMBL/GenBank/DDBJ databases">
        <title>WGS assembly of Panicum hallii var. hallii HAL2.</title>
        <authorList>
            <person name="Lovell J."/>
            <person name="Jenkins J."/>
            <person name="Lowry D."/>
            <person name="Mamidi S."/>
            <person name="Sreedasyam A."/>
            <person name="Weng X."/>
            <person name="Barry K."/>
            <person name="Bonette J."/>
            <person name="Campitelli B."/>
            <person name="Daum C."/>
            <person name="Gordon S."/>
            <person name="Gould B."/>
            <person name="Lipzen A."/>
            <person name="MacQueen A."/>
            <person name="Palacio-Mejia J."/>
            <person name="Plott C."/>
            <person name="Shakirov E."/>
            <person name="Shu S."/>
            <person name="Yoshinaga Y."/>
            <person name="Zane M."/>
            <person name="Rokhsar D."/>
            <person name="Grimwood J."/>
            <person name="Schmutz J."/>
            <person name="Juenger T."/>
        </authorList>
    </citation>
    <scope>NUCLEOTIDE SEQUENCE [LARGE SCALE GENOMIC DNA]</scope>
    <source>
        <strain evidence="3">cv. HAL2</strain>
    </source>
</reference>
<accession>A0A2T7F2Q4</accession>
<evidence type="ECO:0000313" key="3">
    <source>
        <dbReference type="Proteomes" id="UP000244336"/>
    </source>
</evidence>
<dbReference type="EMBL" id="CM009749">
    <property type="protein sequence ID" value="PUZ74362.1"/>
    <property type="molecule type" value="Genomic_DNA"/>
</dbReference>
<proteinExistence type="predicted"/>
<organism evidence="2 3">
    <name type="scientific">Panicum hallii var. hallii</name>
    <dbReference type="NCBI Taxonomy" id="1504633"/>
    <lineage>
        <taxon>Eukaryota</taxon>
        <taxon>Viridiplantae</taxon>
        <taxon>Streptophyta</taxon>
        <taxon>Embryophyta</taxon>
        <taxon>Tracheophyta</taxon>
        <taxon>Spermatophyta</taxon>
        <taxon>Magnoliopsida</taxon>
        <taxon>Liliopsida</taxon>
        <taxon>Poales</taxon>
        <taxon>Poaceae</taxon>
        <taxon>PACMAD clade</taxon>
        <taxon>Panicoideae</taxon>
        <taxon>Panicodae</taxon>
        <taxon>Paniceae</taxon>
        <taxon>Panicinae</taxon>
        <taxon>Panicum</taxon>
        <taxon>Panicum sect. Panicum</taxon>
    </lineage>
</organism>
<dbReference type="Gramene" id="PUZ74362">
    <property type="protein sequence ID" value="PUZ74362"/>
    <property type="gene ID" value="GQ55_1G059000"/>
</dbReference>
<dbReference type="AlphaFoldDB" id="A0A2T7F2Q4"/>
<protein>
    <submittedName>
        <fullName evidence="2">Uncharacterized protein</fullName>
    </submittedName>
</protein>
<dbReference type="Proteomes" id="UP000244336">
    <property type="component" value="Chromosome 1"/>
</dbReference>
<feature type="region of interest" description="Disordered" evidence="1">
    <location>
        <begin position="219"/>
        <end position="283"/>
    </location>
</feature>
<evidence type="ECO:0000256" key="1">
    <source>
        <dbReference type="SAM" id="MobiDB-lite"/>
    </source>
</evidence>
<evidence type="ECO:0000313" key="2">
    <source>
        <dbReference type="EMBL" id="PUZ74362.1"/>
    </source>
</evidence>